<evidence type="ECO:0000256" key="4">
    <source>
        <dbReference type="PROSITE-ProRule" id="PRU00091"/>
    </source>
</evidence>
<accession>A0A146LTN6</accession>
<dbReference type="CDD" id="cd15729">
    <property type="entry name" value="FYVE_endofin"/>
    <property type="match status" value="1"/>
</dbReference>
<keyword evidence="2 4" id="KW-0863">Zinc-finger</keyword>
<dbReference type="InterPro" id="IPR037145">
    <property type="entry name" value="SARA_Smad-bd_sf"/>
</dbReference>
<evidence type="ECO:0000256" key="5">
    <source>
        <dbReference type="SAM" id="MobiDB-lite"/>
    </source>
</evidence>
<evidence type="ECO:0000256" key="3">
    <source>
        <dbReference type="ARBA" id="ARBA00022833"/>
    </source>
</evidence>
<feature type="region of interest" description="Disordered" evidence="5">
    <location>
        <begin position="702"/>
        <end position="743"/>
    </location>
</feature>
<dbReference type="Gene3D" id="3.30.1360.220">
    <property type="entry name" value="Domain of unknown function (DUF3480), N-terminal subdomain"/>
    <property type="match status" value="2"/>
</dbReference>
<dbReference type="Gene3D" id="3.30.500.40">
    <property type="match status" value="1"/>
</dbReference>
<gene>
    <name evidence="7" type="primary">ZFYVE9</name>
    <name evidence="7" type="ORF">g.70598</name>
</gene>
<dbReference type="AlphaFoldDB" id="A0A146LTN6"/>
<dbReference type="EMBL" id="GDHC01008507">
    <property type="protein sequence ID" value="JAQ10122.1"/>
    <property type="molecule type" value="Transcribed_RNA"/>
</dbReference>
<sequence length="1272" mass="140271">MDKFTVDLEKVLDEFEYNESRDESILAPITTNSSASSNQQKLITPASCYRRPAFEPIHLSDADFGAAPIPPVNVNFSVQASLRETFNSNHKDTVGCTVQKDPFIDNQIESYVNSKDTFNGNHNEYNVNELSSVPQKLLEETSSQLSLDGVSSEGTPDLLDSTSTLRPPYVTDEDEHNQLPDITSVRNTTSCVPAKQELPVFDLIKTQRASSSSHPPEACVVSELETPSSFLRTKEPDCSESEARSDYLQEVVYSESNDALLSGGSLGNCNFALEQKNNSEELPPIVEVGTLLNNRLLDLKLQPLTFNTDDISDSELEEYLEHIAELSEEQPLLENTKSPDEASSSISQPCSVDEASNLNQITTESTEIDTVDTTTTGSIDSSIDENIPTEDSGVEVEEPAPLVTEVAVATEALPPEPIVLAEEPPEETAAVALPEEVLQIILSDPQPSPYDSRPFESSLAGTSELIGDRPPDPVEVTSTVAENEFNENIENVEKSTISTDNASVDSPQEETNIEVPIEEQVFETSVAAGPSRPSSLSLNIREGTESEESPTPTNMEGSSAQMNSEIRLGKTPPFWVPDTDSDLCMQCQLKFTMIRRRHHCRACGLVLCSKCCCLKAPLEYMEFQEARVCQPCFTIIFRVGEDQRFQGRQPNPNNPMDYCSTIPPLQQAASSLNQPPPSVLVPSGVLKREGRAKSDVPKQVMFSDGIRPGGDLTELDAPSESRILPKRSGRRLASPGGGSRNAVSVIKRPLDPVTQSFIPSTSTDLPPLVTHDNAQLVFLDDVPSISETPVKYAVNNNLFVHVKRVKLECCVNRECWSICSEGLAIVGQDEVALVLECLKDELLPPQDVFHFINTLYLEGIKGSTVSEMSYTPSFSSNMLGSKDHGGFLYIRPTFQCTTNLLLPQQPYIIAILVHRWETPWARLFPLRLILRLGAEYRYYPCPLISIRNRPPLYTDIGHTVMKILVDFRKYSYSLATVRGLLIHMEDRQTTILFPRNRYDQVVRALNNSNDSVLAFGANLSLSADSHLVCIQGTKDENSYHTQAINIHNKPRKVTGASFVVFNGALKTAGLSGKTSIVEDGLMVQLPSDSMVALRTALRDMKDFTISCGPNDEETVNLRWSADDTNFNVGVKSVIDGKELDGVPSIRVHSGTDYGSNRIIRWTEVFIVKSEDERKARDPLDISKVSESVARATCLALVQDLESLVRVGVRCLGIRANIHPDSVGYEAGSNEVPLPQTNMNRLDEELIPVLHQAATSAQDTLILELVFRIIDHM</sequence>
<dbReference type="Pfam" id="PF11979">
    <property type="entry name" value="SARA_C"/>
    <property type="match status" value="1"/>
</dbReference>
<dbReference type="GO" id="GO:0031901">
    <property type="term" value="C:early endosome membrane"/>
    <property type="evidence" value="ECO:0007669"/>
    <property type="project" value="TreeGrafter"/>
</dbReference>
<dbReference type="PROSITE" id="PS50178">
    <property type="entry name" value="ZF_FYVE"/>
    <property type="match status" value="1"/>
</dbReference>
<evidence type="ECO:0000313" key="7">
    <source>
        <dbReference type="EMBL" id="JAQ10122.1"/>
    </source>
</evidence>
<feature type="compositionally biased region" description="Polar residues" evidence="5">
    <location>
        <begin position="333"/>
        <end position="360"/>
    </location>
</feature>
<dbReference type="InterPro" id="IPR013083">
    <property type="entry name" value="Znf_RING/FYVE/PHD"/>
</dbReference>
<dbReference type="GO" id="GO:0008270">
    <property type="term" value="F:zinc ion binding"/>
    <property type="evidence" value="ECO:0007669"/>
    <property type="project" value="UniProtKB-KW"/>
</dbReference>
<feature type="compositionally biased region" description="Low complexity" evidence="5">
    <location>
        <begin position="371"/>
        <end position="385"/>
    </location>
</feature>
<feature type="domain" description="FYVE-type" evidence="6">
    <location>
        <begin position="578"/>
        <end position="637"/>
    </location>
</feature>
<dbReference type="Pfam" id="PF01363">
    <property type="entry name" value="FYVE"/>
    <property type="match status" value="1"/>
</dbReference>
<evidence type="ECO:0000256" key="1">
    <source>
        <dbReference type="ARBA" id="ARBA00022723"/>
    </source>
</evidence>
<dbReference type="Pfam" id="PF11409">
    <property type="entry name" value="SARA"/>
    <property type="match status" value="1"/>
</dbReference>
<keyword evidence="3" id="KW-0862">Zinc</keyword>
<dbReference type="InterPro" id="IPR011011">
    <property type="entry name" value="Znf_FYVE_PHD"/>
</dbReference>
<keyword evidence="1" id="KW-0479">Metal-binding</keyword>
<dbReference type="InterPro" id="IPR022557">
    <property type="entry name" value="SARA-like_C"/>
</dbReference>
<name>A0A146LTN6_LYGHE</name>
<feature type="region of interest" description="Disordered" evidence="5">
    <location>
        <begin position="524"/>
        <end position="561"/>
    </location>
</feature>
<dbReference type="InterPro" id="IPR024608">
    <property type="entry name" value="SARA-like_SBD"/>
</dbReference>
<proteinExistence type="predicted"/>
<reference evidence="7" key="1">
    <citation type="journal article" date="2016" name="Gigascience">
        <title>De novo construction of an expanded transcriptome assembly for the western tarnished plant bug, Lygus hesperus.</title>
        <authorList>
            <person name="Tassone E.E."/>
            <person name="Geib S.M."/>
            <person name="Hall B."/>
            <person name="Fabrick J.A."/>
            <person name="Brent C.S."/>
            <person name="Hull J.J."/>
        </authorList>
    </citation>
    <scope>NUCLEOTIDE SEQUENCE</scope>
</reference>
<dbReference type="PANTHER" id="PTHR46319">
    <property type="entry name" value="ZINC FINGER FYVE DOMAIN-CONTAINING PROTEIN"/>
    <property type="match status" value="1"/>
</dbReference>
<dbReference type="SMART" id="SM01421">
    <property type="entry name" value="DUF3480"/>
    <property type="match status" value="1"/>
</dbReference>
<organism evidence="7">
    <name type="scientific">Lygus hesperus</name>
    <name type="common">Western plant bug</name>
    <dbReference type="NCBI Taxonomy" id="30085"/>
    <lineage>
        <taxon>Eukaryota</taxon>
        <taxon>Metazoa</taxon>
        <taxon>Ecdysozoa</taxon>
        <taxon>Arthropoda</taxon>
        <taxon>Hexapoda</taxon>
        <taxon>Insecta</taxon>
        <taxon>Pterygota</taxon>
        <taxon>Neoptera</taxon>
        <taxon>Paraneoptera</taxon>
        <taxon>Hemiptera</taxon>
        <taxon>Heteroptera</taxon>
        <taxon>Panheteroptera</taxon>
        <taxon>Cimicomorpha</taxon>
        <taxon>Miridae</taxon>
        <taxon>Mirini</taxon>
        <taxon>Lygus</taxon>
    </lineage>
</organism>
<dbReference type="FunFam" id="3.30.40.10:FF:000084">
    <property type="entry name" value="Zinc finger, FYVE domain-containing 9b"/>
    <property type="match status" value="1"/>
</dbReference>
<feature type="region of interest" description="Disordered" evidence="5">
    <location>
        <begin position="327"/>
        <end position="397"/>
    </location>
</feature>
<evidence type="ECO:0000259" key="6">
    <source>
        <dbReference type="PROSITE" id="PS50178"/>
    </source>
</evidence>
<protein>
    <submittedName>
        <fullName evidence="7">Zinc finger FYVE domain-containing protein 9</fullName>
    </submittedName>
</protein>
<dbReference type="InterPro" id="IPR017455">
    <property type="entry name" value="Znf_FYVE-rel"/>
</dbReference>
<dbReference type="PANTHER" id="PTHR46319:SF3">
    <property type="entry name" value="ZINC FINGER FYVE DOMAIN-CONTAINING PROTEIN"/>
    <property type="match status" value="1"/>
</dbReference>
<dbReference type="SUPFAM" id="SSF57903">
    <property type="entry name" value="FYVE/PHD zinc finger"/>
    <property type="match status" value="1"/>
</dbReference>
<dbReference type="SMART" id="SM00064">
    <property type="entry name" value="FYVE"/>
    <property type="match status" value="1"/>
</dbReference>
<dbReference type="Gene3D" id="3.30.40.10">
    <property type="entry name" value="Zinc/RING finger domain, C3HC4 (zinc finger)"/>
    <property type="match status" value="1"/>
</dbReference>
<dbReference type="GO" id="GO:0016197">
    <property type="term" value="P:endosomal transport"/>
    <property type="evidence" value="ECO:0007669"/>
    <property type="project" value="TreeGrafter"/>
</dbReference>
<evidence type="ECO:0000256" key="2">
    <source>
        <dbReference type="ARBA" id="ARBA00022771"/>
    </source>
</evidence>
<dbReference type="InterPro" id="IPR000306">
    <property type="entry name" value="Znf_FYVE"/>
</dbReference>
<dbReference type="SMART" id="SM01422">
    <property type="entry name" value="SARA"/>
    <property type="match status" value="1"/>
</dbReference>
<dbReference type="Gene3D" id="4.10.720.10">
    <property type="entry name" value="Smad anchor for receptor activation, Smad-binding domain"/>
    <property type="match status" value="1"/>
</dbReference>